<reference evidence="1 2" key="1">
    <citation type="submission" date="2024-08" db="EMBL/GenBank/DDBJ databases">
        <title>Gnathostoma spinigerum genome.</title>
        <authorList>
            <person name="Gonzalez-Bertolin B."/>
            <person name="Monzon S."/>
            <person name="Zaballos A."/>
            <person name="Jimenez P."/>
            <person name="Dekumyoy P."/>
            <person name="Varona S."/>
            <person name="Cuesta I."/>
            <person name="Sumanam S."/>
            <person name="Adisakwattana P."/>
            <person name="Gasser R.B."/>
            <person name="Hernandez-Gonzalez A."/>
            <person name="Young N.D."/>
            <person name="Perteguer M.J."/>
        </authorList>
    </citation>
    <scope>NUCLEOTIDE SEQUENCE [LARGE SCALE GENOMIC DNA]</scope>
    <source>
        <strain evidence="1">AL3</strain>
        <tissue evidence="1">Liver</tissue>
    </source>
</reference>
<dbReference type="AlphaFoldDB" id="A0ABD6F4G7"/>
<dbReference type="EMBL" id="JBGFUD010021664">
    <property type="protein sequence ID" value="MFH4984817.1"/>
    <property type="molecule type" value="Genomic_DNA"/>
</dbReference>
<name>A0ABD6F4G7_9BILA</name>
<accession>A0ABD6F4G7</accession>
<proteinExistence type="predicted"/>
<comment type="caution">
    <text evidence="1">The sequence shown here is derived from an EMBL/GenBank/DDBJ whole genome shotgun (WGS) entry which is preliminary data.</text>
</comment>
<gene>
    <name evidence="1" type="ORF">AB6A40_011526</name>
</gene>
<protein>
    <submittedName>
        <fullName evidence="1">Uncharacterized protein</fullName>
    </submittedName>
</protein>
<evidence type="ECO:0000313" key="1">
    <source>
        <dbReference type="EMBL" id="MFH4984817.1"/>
    </source>
</evidence>
<dbReference type="Proteomes" id="UP001608902">
    <property type="component" value="Unassembled WGS sequence"/>
</dbReference>
<evidence type="ECO:0000313" key="2">
    <source>
        <dbReference type="Proteomes" id="UP001608902"/>
    </source>
</evidence>
<keyword evidence="2" id="KW-1185">Reference proteome</keyword>
<organism evidence="1 2">
    <name type="scientific">Gnathostoma spinigerum</name>
    <dbReference type="NCBI Taxonomy" id="75299"/>
    <lineage>
        <taxon>Eukaryota</taxon>
        <taxon>Metazoa</taxon>
        <taxon>Ecdysozoa</taxon>
        <taxon>Nematoda</taxon>
        <taxon>Chromadorea</taxon>
        <taxon>Rhabditida</taxon>
        <taxon>Spirurina</taxon>
        <taxon>Gnathostomatomorpha</taxon>
        <taxon>Gnathostomatoidea</taxon>
        <taxon>Gnathostomatidae</taxon>
        <taxon>Gnathostoma</taxon>
    </lineage>
</organism>
<sequence length="84" mass="9416">MQVVYYTNGPTNIVSAHESSWSIRVIQKRKICWKPSVMIGSAKKPLKKSSNIYPHCLRKGQGPVFSNIHLAIETSAHEVPSKEP</sequence>